<reference evidence="1" key="2">
    <citation type="journal article" date="2015" name="Data Brief">
        <title>Shoot transcriptome of the giant reed, Arundo donax.</title>
        <authorList>
            <person name="Barrero R.A."/>
            <person name="Guerrero F.D."/>
            <person name="Moolhuijzen P."/>
            <person name="Goolsby J.A."/>
            <person name="Tidwell J."/>
            <person name="Bellgard S.E."/>
            <person name="Bellgard M.I."/>
        </authorList>
    </citation>
    <scope>NUCLEOTIDE SEQUENCE</scope>
    <source>
        <tissue evidence="1">Shoot tissue taken approximately 20 cm above the soil surface</tissue>
    </source>
</reference>
<dbReference type="EMBL" id="GBRH01259583">
    <property type="protein sequence ID" value="JAD38312.1"/>
    <property type="molecule type" value="Transcribed_RNA"/>
</dbReference>
<reference evidence="1" key="1">
    <citation type="submission" date="2014-09" db="EMBL/GenBank/DDBJ databases">
        <authorList>
            <person name="Magalhaes I.L.F."/>
            <person name="Oliveira U."/>
            <person name="Santos F.R."/>
            <person name="Vidigal T.H.D.A."/>
            <person name="Brescovit A.D."/>
            <person name="Santos A.J."/>
        </authorList>
    </citation>
    <scope>NUCLEOTIDE SEQUENCE</scope>
    <source>
        <tissue evidence="1">Shoot tissue taken approximately 20 cm above the soil surface</tissue>
    </source>
</reference>
<accession>A0A0A8ZTZ7</accession>
<protein>
    <submittedName>
        <fullName evidence="1">Uncharacterized protein</fullName>
    </submittedName>
</protein>
<proteinExistence type="predicted"/>
<sequence length="60" mass="6739">MYSSSTKLGVTASWIELLCEILLNEYALCGIYLLTLPWAQPVQAILYGCMYCLFKAILVC</sequence>
<organism evidence="1">
    <name type="scientific">Arundo donax</name>
    <name type="common">Giant reed</name>
    <name type="synonym">Donax arundinaceus</name>
    <dbReference type="NCBI Taxonomy" id="35708"/>
    <lineage>
        <taxon>Eukaryota</taxon>
        <taxon>Viridiplantae</taxon>
        <taxon>Streptophyta</taxon>
        <taxon>Embryophyta</taxon>
        <taxon>Tracheophyta</taxon>
        <taxon>Spermatophyta</taxon>
        <taxon>Magnoliopsida</taxon>
        <taxon>Liliopsida</taxon>
        <taxon>Poales</taxon>
        <taxon>Poaceae</taxon>
        <taxon>PACMAD clade</taxon>
        <taxon>Arundinoideae</taxon>
        <taxon>Arundineae</taxon>
        <taxon>Arundo</taxon>
    </lineage>
</organism>
<dbReference type="AlphaFoldDB" id="A0A0A8ZTZ7"/>
<evidence type="ECO:0000313" key="1">
    <source>
        <dbReference type="EMBL" id="JAD38312.1"/>
    </source>
</evidence>
<name>A0A0A8ZTZ7_ARUDO</name>